<dbReference type="GO" id="GO:0005524">
    <property type="term" value="F:ATP binding"/>
    <property type="evidence" value="ECO:0007669"/>
    <property type="project" value="UniProtKB-KW"/>
</dbReference>
<name>A0A7X8THH3_9MICC</name>
<dbReference type="InterPro" id="IPR003593">
    <property type="entry name" value="AAA+_ATPase"/>
</dbReference>
<dbReference type="SUPFAM" id="SSF52540">
    <property type="entry name" value="P-loop containing nucleoside triphosphate hydrolases"/>
    <property type="match status" value="1"/>
</dbReference>
<evidence type="ECO:0000256" key="2">
    <source>
        <dbReference type="ARBA" id="ARBA00022448"/>
    </source>
</evidence>
<dbReference type="EMBL" id="JABAHY010000001">
    <property type="protein sequence ID" value="NLS08817.1"/>
    <property type="molecule type" value="Genomic_DNA"/>
</dbReference>
<keyword evidence="2" id="KW-0813">Transport</keyword>
<dbReference type="InterPro" id="IPR027417">
    <property type="entry name" value="P-loop_NTPase"/>
</dbReference>
<dbReference type="Proteomes" id="UP000523139">
    <property type="component" value="Unassembled WGS sequence"/>
</dbReference>
<dbReference type="PROSITE" id="PS50893">
    <property type="entry name" value="ABC_TRANSPORTER_2"/>
    <property type="match status" value="1"/>
</dbReference>
<comment type="caution">
    <text evidence="7">The sequence shown here is derived from an EMBL/GenBank/DDBJ whole genome shotgun (WGS) entry which is preliminary data.</text>
</comment>
<dbReference type="GO" id="GO:0016887">
    <property type="term" value="F:ATP hydrolysis activity"/>
    <property type="evidence" value="ECO:0007669"/>
    <property type="project" value="InterPro"/>
</dbReference>
<accession>A0A7X8THH3</accession>
<dbReference type="CDD" id="cd03230">
    <property type="entry name" value="ABC_DR_subfamily_A"/>
    <property type="match status" value="1"/>
</dbReference>
<dbReference type="GO" id="GO:0005886">
    <property type="term" value="C:plasma membrane"/>
    <property type="evidence" value="ECO:0007669"/>
    <property type="project" value="UniProtKB-SubCell"/>
</dbReference>
<evidence type="ECO:0000256" key="1">
    <source>
        <dbReference type="ARBA" id="ARBA00004202"/>
    </source>
</evidence>
<comment type="subcellular location">
    <subcellularLocation>
        <location evidence="1">Cell membrane</location>
        <topology evidence="1">Peripheral membrane protein</topology>
    </subcellularLocation>
</comment>
<keyword evidence="5" id="KW-0046">Antibiotic resistance</keyword>
<sequence length="311" mass="33311">MRYAVGSARSAQGVTEILSGVDITANRGEVTVIIGPNGAGKTTTLGIAQGLLKPSAGTVQLLGQTPYRAGADLRARVGVMLQDSGLPQSVKPRTLLRHISSLHQNPWPLDDLIERLDLSGFLQTNIRRLSGGQKQRIAMAAALIGNPELVFLDEPSAGLDPQSRQLVFELINYLRTQGIGIVLTTHLLEEAQSLADSVFILKDGVVVRSGTVEELTGSTAETNGTLPTETRPLTFASPRIITREELATAPLPVELASGSNGAGARWNVTGIAGPEDFAKLSQWWSQIDLMPAEVSFEARTLEDVFWEVSVP</sequence>
<evidence type="ECO:0000256" key="5">
    <source>
        <dbReference type="ARBA" id="ARBA00023251"/>
    </source>
</evidence>
<protein>
    <submittedName>
        <fullName evidence="7">ABC transporter ATP-binding protein</fullName>
    </submittedName>
</protein>
<dbReference type="InterPro" id="IPR017871">
    <property type="entry name" value="ABC_transporter-like_CS"/>
</dbReference>
<gene>
    <name evidence="7" type="ORF">HGQ17_02110</name>
</gene>
<dbReference type="InterPro" id="IPR003439">
    <property type="entry name" value="ABC_transporter-like_ATP-bd"/>
</dbReference>
<evidence type="ECO:0000256" key="4">
    <source>
        <dbReference type="ARBA" id="ARBA00022840"/>
    </source>
</evidence>
<evidence type="ECO:0000313" key="7">
    <source>
        <dbReference type="EMBL" id="NLS08817.1"/>
    </source>
</evidence>
<reference evidence="7 8" key="1">
    <citation type="submission" date="2020-04" db="EMBL/GenBank/DDBJ databases">
        <title>Nesterenkonia sp. nov., isolated from marine sediment.</title>
        <authorList>
            <person name="Zhang G."/>
        </authorList>
    </citation>
    <scope>NUCLEOTIDE SEQUENCE [LARGE SCALE GENOMIC DNA]</scope>
    <source>
        <strain evidence="7 8">MY13</strain>
    </source>
</reference>
<dbReference type="Gene3D" id="3.40.50.300">
    <property type="entry name" value="P-loop containing nucleotide triphosphate hydrolases"/>
    <property type="match status" value="1"/>
</dbReference>
<evidence type="ECO:0000259" key="6">
    <source>
        <dbReference type="PROSITE" id="PS50893"/>
    </source>
</evidence>
<organism evidence="7 8">
    <name type="scientific">Nesterenkonia sedimenti</name>
    <dbReference type="NCBI Taxonomy" id="1463632"/>
    <lineage>
        <taxon>Bacteria</taxon>
        <taxon>Bacillati</taxon>
        <taxon>Actinomycetota</taxon>
        <taxon>Actinomycetes</taxon>
        <taxon>Micrococcales</taxon>
        <taxon>Micrococcaceae</taxon>
        <taxon>Nesterenkonia</taxon>
    </lineage>
</organism>
<keyword evidence="3" id="KW-0547">Nucleotide-binding</keyword>
<dbReference type="GO" id="GO:0046677">
    <property type="term" value="P:response to antibiotic"/>
    <property type="evidence" value="ECO:0007669"/>
    <property type="project" value="UniProtKB-KW"/>
</dbReference>
<evidence type="ECO:0000313" key="8">
    <source>
        <dbReference type="Proteomes" id="UP000523139"/>
    </source>
</evidence>
<evidence type="ECO:0000256" key="3">
    <source>
        <dbReference type="ARBA" id="ARBA00022741"/>
    </source>
</evidence>
<dbReference type="SMART" id="SM00382">
    <property type="entry name" value="AAA"/>
    <property type="match status" value="1"/>
</dbReference>
<dbReference type="PROSITE" id="PS00211">
    <property type="entry name" value="ABC_TRANSPORTER_1"/>
    <property type="match status" value="1"/>
</dbReference>
<proteinExistence type="predicted"/>
<dbReference type="InterPro" id="IPR050763">
    <property type="entry name" value="ABC_transporter_ATP-binding"/>
</dbReference>
<dbReference type="Pfam" id="PF00005">
    <property type="entry name" value="ABC_tran"/>
    <property type="match status" value="1"/>
</dbReference>
<dbReference type="PANTHER" id="PTHR42711">
    <property type="entry name" value="ABC TRANSPORTER ATP-BINDING PROTEIN"/>
    <property type="match status" value="1"/>
</dbReference>
<dbReference type="PANTHER" id="PTHR42711:SF16">
    <property type="entry name" value="ABC TRANSPORTER ATP-BINDING PROTEIN"/>
    <property type="match status" value="1"/>
</dbReference>
<feature type="domain" description="ABC transporter" evidence="6">
    <location>
        <begin position="1"/>
        <end position="228"/>
    </location>
</feature>
<keyword evidence="4 7" id="KW-0067">ATP-binding</keyword>
<dbReference type="AlphaFoldDB" id="A0A7X8THH3"/>
<keyword evidence="8" id="KW-1185">Reference proteome</keyword>